<dbReference type="PIRSF" id="PIRSF006324">
    <property type="entry name" value="LeuE"/>
    <property type="match status" value="1"/>
</dbReference>
<dbReference type="InterPro" id="IPR001123">
    <property type="entry name" value="LeuE-type"/>
</dbReference>
<keyword evidence="4 6" id="KW-1133">Transmembrane helix</keyword>
<name>A0A517SDI9_9PLAN</name>
<evidence type="ECO:0000256" key="3">
    <source>
        <dbReference type="ARBA" id="ARBA00022692"/>
    </source>
</evidence>
<keyword evidence="3 6" id="KW-0812">Transmembrane</keyword>
<feature type="transmembrane region" description="Helical" evidence="6">
    <location>
        <begin position="41"/>
        <end position="68"/>
    </location>
</feature>
<evidence type="ECO:0000256" key="2">
    <source>
        <dbReference type="ARBA" id="ARBA00022475"/>
    </source>
</evidence>
<dbReference type="OrthoDB" id="9784202at2"/>
<organism evidence="7 8">
    <name type="scientific">Caulifigura coniformis</name>
    <dbReference type="NCBI Taxonomy" id="2527983"/>
    <lineage>
        <taxon>Bacteria</taxon>
        <taxon>Pseudomonadati</taxon>
        <taxon>Planctomycetota</taxon>
        <taxon>Planctomycetia</taxon>
        <taxon>Planctomycetales</taxon>
        <taxon>Planctomycetaceae</taxon>
        <taxon>Caulifigura</taxon>
    </lineage>
</organism>
<evidence type="ECO:0000313" key="7">
    <source>
        <dbReference type="EMBL" id="QDT54190.1"/>
    </source>
</evidence>
<dbReference type="InParanoid" id="A0A517SDI9"/>
<gene>
    <name evidence="7" type="primary">leuE</name>
    <name evidence="7" type="ORF">Pan44_22170</name>
</gene>
<dbReference type="KEGG" id="ccos:Pan44_22170"/>
<feature type="transmembrane region" description="Helical" evidence="6">
    <location>
        <begin position="75"/>
        <end position="93"/>
    </location>
</feature>
<feature type="transmembrane region" description="Helical" evidence="6">
    <location>
        <begin position="113"/>
        <end position="136"/>
    </location>
</feature>
<dbReference type="Pfam" id="PF01810">
    <property type="entry name" value="LysE"/>
    <property type="match status" value="1"/>
</dbReference>
<dbReference type="GO" id="GO:0005886">
    <property type="term" value="C:plasma membrane"/>
    <property type="evidence" value="ECO:0007669"/>
    <property type="project" value="UniProtKB-SubCell"/>
</dbReference>
<dbReference type="AlphaFoldDB" id="A0A517SDI9"/>
<dbReference type="RefSeq" id="WP_145030022.1">
    <property type="nucleotide sequence ID" value="NZ_CP036271.1"/>
</dbReference>
<evidence type="ECO:0000256" key="4">
    <source>
        <dbReference type="ARBA" id="ARBA00022989"/>
    </source>
</evidence>
<feature type="transmembrane region" description="Helical" evidence="6">
    <location>
        <begin position="148"/>
        <end position="171"/>
    </location>
</feature>
<evidence type="ECO:0000256" key="5">
    <source>
        <dbReference type="ARBA" id="ARBA00023136"/>
    </source>
</evidence>
<sequence>MLGTHDLALFVASSWLLNITPGADTLYITTRSVTQGMKAGIVAALGISCGCCLHVAAAALGMSALLATSAMAFNIVKFAGAIYLIYIGVMFLMSGQRSRGARTPALASRLRKVFAQGFLTNILNPKVALFFLAFVPQFIEPMAANKPLAFLFLGSVFTINGTIWCLFLAWASSHARSLQLGSRTGMWLNRTIGGFFILLGIRLGLARQA</sequence>
<keyword evidence="5 6" id="KW-0472">Membrane</keyword>
<accession>A0A517SDI9</accession>
<feature type="transmembrane region" description="Helical" evidence="6">
    <location>
        <begin position="187"/>
        <end position="205"/>
    </location>
</feature>
<dbReference type="Proteomes" id="UP000315700">
    <property type="component" value="Chromosome"/>
</dbReference>
<reference evidence="7 8" key="1">
    <citation type="submission" date="2019-02" db="EMBL/GenBank/DDBJ databases">
        <title>Deep-cultivation of Planctomycetes and their phenomic and genomic characterization uncovers novel biology.</title>
        <authorList>
            <person name="Wiegand S."/>
            <person name="Jogler M."/>
            <person name="Boedeker C."/>
            <person name="Pinto D."/>
            <person name="Vollmers J."/>
            <person name="Rivas-Marin E."/>
            <person name="Kohn T."/>
            <person name="Peeters S.H."/>
            <person name="Heuer A."/>
            <person name="Rast P."/>
            <person name="Oberbeckmann S."/>
            <person name="Bunk B."/>
            <person name="Jeske O."/>
            <person name="Meyerdierks A."/>
            <person name="Storesund J.E."/>
            <person name="Kallscheuer N."/>
            <person name="Luecker S."/>
            <person name="Lage O.M."/>
            <person name="Pohl T."/>
            <person name="Merkel B.J."/>
            <person name="Hornburger P."/>
            <person name="Mueller R.-W."/>
            <person name="Bruemmer F."/>
            <person name="Labrenz M."/>
            <person name="Spormann A.M."/>
            <person name="Op den Camp H."/>
            <person name="Overmann J."/>
            <person name="Amann R."/>
            <person name="Jetten M.S.M."/>
            <person name="Mascher T."/>
            <person name="Medema M.H."/>
            <person name="Devos D.P."/>
            <person name="Kaster A.-K."/>
            <person name="Ovreas L."/>
            <person name="Rohde M."/>
            <person name="Galperin M.Y."/>
            <person name="Jogler C."/>
        </authorList>
    </citation>
    <scope>NUCLEOTIDE SEQUENCE [LARGE SCALE GENOMIC DNA]</scope>
    <source>
        <strain evidence="7 8">Pan44</strain>
    </source>
</reference>
<protein>
    <submittedName>
        <fullName evidence="7">Leucine efflux protein</fullName>
    </submittedName>
</protein>
<dbReference type="EMBL" id="CP036271">
    <property type="protein sequence ID" value="QDT54190.1"/>
    <property type="molecule type" value="Genomic_DNA"/>
</dbReference>
<evidence type="ECO:0000313" key="8">
    <source>
        <dbReference type="Proteomes" id="UP000315700"/>
    </source>
</evidence>
<keyword evidence="8" id="KW-1185">Reference proteome</keyword>
<dbReference type="FunCoup" id="A0A517SDI9">
    <property type="interactions" value="60"/>
</dbReference>
<comment type="subcellular location">
    <subcellularLocation>
        <location evidence="1">Cell membrane</location>
        <topology evidence="1">Multi-pass membrane protein</topology>
    </subcellularLocation>
</comment>
<evidence type="ECO:0000256" key="6">
    <source>
        <dbReference type="SAM" id="Phobius"/>
    </source>
</evidence>
<evidence type="ECO:0000256" key="1">
    <source>
        <dbReference type="ARBA" id="ARBA00004651"/>
    </source>
</evidence>
<dbReference type="PANTHER" id="PTHR30086">
    <property type="entry name" value="ARGININE EXPORTER PROTEIN ARGO"/>
    <property type="match status" value="1"/>
</dbReference>
<dbReference type="PANTHER" id="PTHR30086:SF20">
    <property type="entry name" value="ARGININE EXPORTER PROTEIN ARGO-RELATED"/>
    <property type="match status" value="1"/>
</dbReference>
<proteinExistence type="predicted"/>
<keyword evidence="2" id="KW-1003">Cell membrane</keyword>
<dbReference type="GO" id="GO:0015171">
    <property type="term" value="F:amino acid transmembrane transporter activity"/>
    <property type="evidence" value="ECO:0007669"/>
    <property type="project" value="TreeGrafter"/>
</dbReference>